<comment type="caution">
    <text evidence="1">The sequence shown here is derived from an EMBL/GenBank/DDBJ whole genome shotgun (WGS) entry which is preliminary data.</text>
</comment>
<protein>
    <submittedName>
        <fullName evidence="1">Plasmid segregation centromere-binding protein ParR</fullName>
    </submittedName>
</protein>
<sequence length="149" mass="16600">MFQWSRKTVKSVSFSPGISDESLLAQVESYLQVNPGKTFSDLCKESLWQYLCGLESSSPTRGTIPLSPEQKISELQRQVKELEQHFFARESHILQLSQQIAQLANVINQGQSVVSQLSLGALKPSVSQPVPVEKPDPVIDRLSSLIDDF</sequence>
<accession>A0A1X4G4L3</accession>
<proteinExistence type="predicted"/>
<reference evidence="2" key="1">
    <citation type="submission" date="2017-04" db="EMBL/GenBank/DDBJ databases">
        <authorList>
            <person name="Abreu V.A."/>
            <person name="Popin R.V."/>
            <person name="Rigonato J."/>
            <person name="Andreote A.P."/>
            <person name="Schaker P.C."/>
            <person name="Hoff-Risseti C."/>
            <person name="Alvarenga D.O."/>
            <person name="Varani A.M."/>
            <person name="Fiore M.F."/>
        </authorList>
    </citation>
    <scope>NUCLEOTIDE SEQUENCE [LARGE SCALE GENOMIC DNA]</scope>
    <source>
        <strain evidence="2">CENA303</strain>
    </source>
</reference>
<evidence type="ECO:0000313" key="1">
    <source>
        <dbReference type="EMBL" id="OSO89409.1"/>
    </source>
</evidence>
<name>A0A1X4G4L3_9CYAN</name>
<evidence type="ECO:0000313" key="2">
    <source>
        <dbReference type="Proteomes" id="UP000192997"/>
    </source>
</evidence>
<dbReference type="EMBL" id="NBYN01000055">
    <property type="protein sequence ID" value="OSO89409.1"/>
    <property type="molecule type" value="Genomic_DNA"/>
</dbReference>
<dbReference type="RefSeq" id="WP_009344239.1">
    <property type="nucleotide sequence ID" value="NZ_NBYN01000055.1"/>
</dbReference>
<gene>
    <name evidence="1" type="ORF">B7O87_12045</name>
</gene>
<dbReference type="AlphaFoldDB" id="A0A1X4G4L3"/>
<organism evidence="1 2">
    <name type="scientific">Cylindrospermopsis raciborskii CENA303</name>
    <dbReference type="NCBI Taxonomy" id="1170769"/>
    <lineage>
        <taxon>Bacteria</taxon>
        <taxon>Bacillati</taxon>
        <taxon>Cyanobacteriota</taxon>
        <taxon>Cyanophyceae</taxon>
        <taxon>Nostocales</taxon>
        <taxon>Aphanizomenonaceae</taxon>
        <taxon>Cylindrospermopsis</taxon>
    </lineage>
</organism>
<dbReference type="Proteomes" id="UP000192997">
    <property type="component" value="Unassembled WGS sequence"/>
</dbReference>